<keyword evidence="5 9" id="KW-0067">ATP-binding</keyword>
<dbReference type="GO" id="GO:0016887">
    <property type="term" value="F:ATP hydrolysis activity"/>
    <property type="evidence" value="ECO:0007669"/>
    <property type="project" value="InterPro"/>
</dbReference>
<dbReference type="InterPro" id="IPR027417">
    <property type="entry name" value="P-loop_NTPase"/>
</dbReference>
<dbReference type="PANTHER" id="PTHR43423">
    <property type="entry name" value="ABC TRANSPORTER I FAMILY MEMBER 17"/>
    <property type="match status" value="1"/>
</dbReference>
<gene>
    <name evidence="9" type="ORF">C2L71_10500</name>
</gene>
<evidence type="ECO:0000259" key="8">
    <source>
        <dbReference type="PROSITE" id="PS50893"/>
    </source>
</evidence>
<evidence type="ECO:0000256" key="2">
    <source>
        <dbReference type="ARBA" id="ARBA00022475"/>
    </source>
</evidence>
<sequence length="279" mass="30270">MVVGIALRLHHGQCLRQSCRHDPHNLRLHQCIGFSARSRARCLDRCYHVRMSLFHAEHITLSYRCGGEAVTLLHDESFALEAGSVYDLVGPSGVGKSTLLRACALMMERDTGELYLDGHPSSGFQPAAWRREVCLVPQQASLVAGTVRDNLVLPWKLKVNAEMRSPSDDELACLLEAADLSEVGLARDVSRLSGGQAARVALLRAFATRPHVLLLDEVDAALDDDSALAVGRLVHSFMNARTTCLRIRHRASDGFASGTFALSDGVLSFASAAEDGAIL</sequence>
<dbReference type="PROSITE" id="PS50893">
    <property type="entry name" value="ABC_TRANSPORTER_2"/>
    <property type="match status" value="1"/>
</dbReference>
<dbReference type="Pfam" id="PF00005">
    <property type="entry name" value="ABC_tran"/>
    <property type="match status" value="1"/>
</dbReference>
<keyword evidence="7" id="KW-0472">Membrane</keyword>
<dbReference type="PANTHER" id="PTHR43423:SF12">
    <property type="entry name" value="IRON EXPORT ATP-BINDING PROTEIN FETA-RELATED"/>
    <property type="match status" value="1"/>
</dbReference>
<name>A0A2K2U9V1_9ACTN</name>
<evidence type="ECO:0000313" key="10">
    <source>
        <dbReference type="Proteomes" id="UP000236197"/>
    </source>
</evidence>
<dbReference type="AlphaFoldDB" id="A0A2K2U9V1"/>
<evidence type="ECO:0000256" key="6">
    <source>
        <dbReference type="ARBA" id="ARBA00022967"/>
    </source>
</evidence>
<evidence type="ECO:0000256" key="4">
    <source>
        <dbReference type="ARBA" id="ARBA00022741"/>
    </source>
</evidence>
<reference evidence="10" key="1">
    <citation type="submission" date="2018-01" db="EMBL/GenBank/DDBJ databases">
        <title>Rubneribacter badeniensis gen. nov., sp. nov., and Colonibacter rubneri, gen. nov., sp. nov., WGS of new members of the Eggerthellaceae.</title>
        <authorList>
            <person name="Danylec N."/>
            <person name="Stoll D.A."/>
            <person name="Doetsch A."/>
            <person name="Kulling S.E."/>
            <person name="Huch M."/>
        </authorList>
    </citation>
    <scope>NUCLEOTIDE SEQUENCE [LARGE SCALE GENOMIC DNA]</scope>
    <source>
        <strain evidence="10">ResAG-96</strain>
    </source>
</reference>
<keyword evidence="1" id="KW-0813">Transport</keyword>
<evidence type="ECO:0000256" key="1">
    <source>
        <dbReference type="ARBA" id="ARBA00022448"/>
    </source>
</evidence>
<evidence type="ECO:0000256" key="7">
    <source>
        <dbReference type="ARBA" id="ARBA00023136"/>
    </source>
</evidence>
<feature type="domain" description="ABC transporter" evidence="8">
    <location>
        <begin position="54"/>
        <end position="278"/>
    </location>
</feature>
<dbReference type="Proteomes" id="UP000236197">
    <property type="component" value="Unassembled WGS sequence"/>
</dbReference>
<evidence type="ECO:0000256" key="5">
    <source>
        <dbReference type="ARBA" id="ARBA00022840"/>
    </source>
</evidence>
<accession>A0A2K2U9V1</accession>
<dbReference type="EMBL" id="PPEK01000015">
    <property type="protein sequence ID" value="PNV66960.1"/>
    <property type="molecule type" value="Genomic_DNA"/>
</dbReference>
<dbReference type="PROSITE" id="PS00211">
    <property type="entry name" value="ABC_TRANSPORTER_1"/>
    <property type="match status" value="1"/>
</dbReference>
<dbReference type="SMART" id="SM00382">
    <property type="entry name" value="AAA"/>
    <property type="match status" value="1"/>
</dbReference>
<evidence type="ECO:0000313" key="9">
    <source>
        <dbReference type="EMBL" id="PNV66960.1"/>
    </source>
</evidence>
<protein>
    <submittedName>
        <fullName evidence="9">ABC transporter ATP-binding protein</fullName>
    </submittedName>
</protein>
<dbReference type="GO" id="GO:0005524">
    <property type="term" value="F:ATP binding"/>
    <property type="evidence" value="ECO:0007669"/>
    <property type="project" value="UniProtKB-KW"/>
</dbReference>
<dbReference type="InterPro" id="IPR017871">
    <property type="entry name" value="ABC_transporter-like_CS"/>
</dbReference>
<comment type="caution">
    <text evidence="9">The sequence shown here is derived from an EMBL/GenBank/DDBJ whole genome shotgun (WGS) entry which is preliminary data.</text>
</comment>
<dbReference type="InterPro" id="IPR003593">
    <property type="entry name" value="AAA+_ATPase"/>
</dbReference>
<keyword evidence="2" id="KW-1003">Cell membrane</keyword>
<keyword evidence="6" id="KW-1278">Translocase</keyword>
<proteinExistence type="predicted"/>
<dbReference type="SUPFAM" id="SSF52540">
    <property type="entry name" value="P-loop containing nucleoside triphosphate hydrolases"/>
    <property type="match status" value="1"/>
</dbReference>
<dbReference type="Gene3D" id="3.40.50.300">
    <property type="entry name" value="P-loop containing nucleotide triphosphate hydrolases"/>
    <property type="match status" value="1"/>
</dbReference>
<organism evidence="9 10">
    <name type="scientific">Enteroscipio rubneri</name>
    <dbReference type="NCBI Taxonomy" id="2070686"/>
    <lineage>
        <taxon>Bacteria</taxon>
        <taxon>Bacillati</taxon>
        <taxon>Actinomycetota</taxon>
        <taxon>Coriobacteriia</taxon>
        <taxon>Eggerthellales</taxon>
        <taxon>Eggerthellaceae</taxon>
        <taxon>Enteroscipio</taxon>
    </lineage>
</organism>
<keyword evidence="3" id="KW-0997">Cell inner membrane</keyword>
<dbReference type="InterPro" id="IPR003439">
    <property type="entry name" value="ABC_transporter-like_ATP-bd"/>
</dbReference>
<keyword evidence="4" id="KW-0547">Nucleotide-binding</keyword>
<keyword evidence="10" id="KW-1185">Reference proteome</keyword>
<evidence type="ECO:0000256" key="3">
    <source>
        <dbReference type="ARBA" id="ARBA00022519"/>
    </source>
</evidence>